<evidence type="ECO:0000313" key="14">
    <source>
        <dbReference type="Proteomes" id="UP000033572"/>
    </source>
</evidence>
<dbReference type="GO" id="GO:0005737">
    <property type="term" value="C:cytoplasm"/>
    <property type="evidence" value="ECO:0007669"/>
    <property type="project" value="UniProtKB-SubCell"/>
</dbReference>
<keyword evidence="14" id="KW-1185">Reference proteome</keyword>
<feature type="short sequence motif" description="'HIGH' region" evidence="10">
    <location>
        <begin position="33"/>
        <end position="43"/>
    </location>
</feature>
<keyword evidence="8 10" id="KW-0030">Aminoacyl-tRNA synthetase</keyword>
<dbReference type="PANTHER" id="PTHR43326:SF1">
    <property type="entry name" value="METHIONINE--TRNA LIGASE, MITOCHONDRIAL"/>
    <property type="match status" value="1"/>
</dbReference>
<accession>A0A0F0KUW1</accession>
<dbReference type="GO" id="GO:0005524">
    <property type="term" value="F:ATP binding"/>
    <property type="evidence" value="ECO:0007669"/>
    <property type="project" value="UniProtKB-UniRule"/>
</dbReference>
<keyword evidence="10" id="KW-0479">Metal-binding</keyword>
<dbReference type="NCBIfam" id="TIGR00398">
    <property type="entry name" value="metG"/>
    <property type="match status" value="1"/>
</dbReference>
<evidence type="ECO:0000313" key="13">
    <source>
        <dbReference type="EMBL" id="KJL24254.1"/>
    </source>
</evidence>
<feature type="binding site" evidence="10">
    <location>
        <position position="177"/>
    </location>
    <ligand>
        <name>Zn(2+)</name>
        <dbReference type="ChEBI" id="CHEBI:29105"/>
    </ligand>
</feature>
<comment type="function">
    <text evidence="1 10">Is required not only for elongation of protein synthesis but also for the initiation of all mRNA translation through initiator tRNA(fMet) aminoacylation.</text>
</comment>
<dbReference type="Pfam" id="PF08264">
    <property type="entry name" value="Anticodon_1"/>
    <property type="match status" value="1"/>
</dbReference>
<dbReference type="InterPro" id="IPR009080">
    <property type="entry name" value="tRNAsynth_Ia_anticodon-bd"/>
</dbReference>
<dbReference type="SUPFAM" id="SSF47323">
    <property type="entry name" value="Anticodon-binding domain of a subclass of class I aminoacyl-tRNA synthetases"/>
    <property type="match status" value="1"/>
</dbReference>
<keyword evidence="10" id="KW-0862">Zinc</keyword>
<dbReference type="NCBIfam" id="NF008900">
    <property type="entry name" value="PRK12267.1"/>
    <property type="match status" value="1"/>
</dbReference>
<dbReference type="PANTHER" id="PTHR43326">
    <property type="entry name" value="METHIONYL-TRNA SYNTHETASE"/>
    <property type="match status" value="1"/>
</dbReference>
<keyword evidence="3 10" id="KW-0963">Cytoplasm</keyword>
<keyword evidence="6 10" id="KW-0067">ATP-binding</keyword>
<dbReference type="EC" id="6.1.1.10" evidence="10"/>
<feature type="binding site" evidence="10">
    <location>
        <position position="174"/>
    </location>
    <ligand>
        <name>Zn(2+)</name>
        <dbReference type="ChEBI" id="CHEBI:29105"/>
    </ligand>
</feature>
<keyword evidence="7 10" id="KW-0648">Protein biosynthesis</keyword>
<evidence type="ECO:0000259" key="12">
    <source>
        <dbReference type="Pfam" id="PF09334"/>
    </source>
</evidence>
<evidence type="ECO:0000256" key="3">
    <source>
        <dbReference type="ARBA" id="ARBA00022490"/>
    </source>
</evidence>
<dbReference type="InterPro" id="IPR013155">
    <property type="entry name" value="M/V/L/I-tRNA-synth_anticd-bd"/>
</dbReference>
<feature type="binding site" evidence="10">
    <location>
        <position position="152"/>
    </location>
    <ligand>
        <name>Zn(2+)</name>
        <dbReference type="ChEBI" id="CHEBI:29105"/>
    </ligand>
</feature>
<dbReference type="InterPro" id="IPR041872">
    <property type="entry name" value="Anticodon_Met"/>
</dbReference>
<evidence type="ECO:0000256" key="9">
    <source>
        <dbReference type="ARBA" id="ARBA00047364"/>
    </source>
</evidence>
<proteinExistence type="inferred from homology"/>
<reference evidence="13 14" key="1">
    <citation type="submission" date="2015-02" db="EMBL/GenBank/DDBJ databases">
        <title>Draft genome sequences of ten Microbacterium spp. with emphasis on heavy metal contaminated environments.</title>
        <authorList>
            <person name="Corretto E."/>
        </authorList>
    </citation>
    <scope>NUCLEOTIDE SEQUENCE [LARGE SCALE GENOMIC DNA]</scope>
    <source>
        <strain evidence="13 14">DSM 12966</strain>
    </source>
</reference>
<dbReference type="PATRIC" id="fig|104336.4.peg.857"/>
<feature type="domain" description="Methionyl/Leucyl tRNA synthetase" evidence="12">
    <location>
        <begin position="27"/>
        <end position="387"/>
    </location>
</feature>
<keyword evidence="4 10" id="KW-0436">Ligase</keyword>
<dbReference type="Gene3D" id="1.10.730.10">
    <property type="entry name" value="Isoleucyl-tRNA Synthetase, Domain 1"/>
    <property type="match status" value="1"/>
</dbReference>
<dbReference type="InterPro" id="IPR014758">
    <property type="entry name" value="Met-tRNA_synth"/>
</dbReference>
<evidence type="ECO:0000259" key="11">
    <source>
        <dbReference type="Pfam" id="PF08264"/>
    </source>
</evidence>
<comment type="similarity">
    <text evidence="10">Belongs to the class-I aminoacyl-tRNA synthetase family. MetG type 2A subfamily.</text>
</comment>
<evidence type="ECO:0000256" key="4">
    <source>
        <dbReference type="ARBA" id="ARBA00022598"/>
    </source>
</evidence>
<dbReference type="HAMAP" id="MF_01228">
    <property type="entry name" value="Met_tRNA_synth_type2"/>
    <property type="match status" value="1"/>
</dbReference>
<feature type="short sequence motif" description="'KMSKS' region" evidence="10">
    <location>
        <begin position="324"/>
        <end position="328"/>
    </location>
</feature>
<dbReference type="Proteomes" id="UP000033572">
    <property type="component" value="Unassembled WGS sequence"/>
</dbReference>
<sequence>MSAVPDGVTTPGIPPRIVPMPAGDSFYITTPIYYPSDVPHIGHGYTSVAVDALARWHRQGGDDTWMLTGTDEHGQKMLRAAAANNVTPQEWVDKLVTESWFPLLETLDVANDDFIRTTQERHETNVQTFFQRLYDNGYIYAGEYEALYCVGCEEFKPESEIVDGTGPFEGLKVCAIHSKPLELLQEKNYFFKLSEFQDRLLELYRTQPDFVRPDSARNEVVSFVSQGLKDLSISRSTFDWGIPLPWDESHVIYVWVDALLNYATAVGYGADQATFDRRWPAYHVVGKDILRFHAVIWPALLMAAGLEVPRGVFAHGWLLVGGEKMSKSKLTGIAPTEITDVFGSDAYRYYFLSAIAFGQDGSFSWEDLSARYQSELANGFGNLASRTVAMIEKYFGGVVPEAAEYTARDLEIQKIVADAATSADAAVEQFRINEAISSIWTIVDALNGYITENEPWALAKQSNSGDDEKRGRLGTVLYTCAEGLRALAVLLSPVMPQSTEKLWSALGAAESLGRLQDQPIREAGAWGVLRPGTSVSALAPLFPRVETAA</sequence>
<evidence type="ECO:0000256" key="7">
    <source>
        <dbReference type="ARBA" id="ARBA00022917"/>
    </source>
</evidence>
<feature type="domain" description="Methionyl/Valyl/Leucyl/Isoleucyl-tRNA synthetase anticodon-binding" evidence="11">
    <location>
        <begin position="416"/>
        <end position="512"/>
    </location>
</feature>
<comment type="catalytic activity">
    <reaction evidence="9 10">
        <text>tRNA(Met) + L-methionine + ATP = L-methionyl-tRNA(Met) + AMP + diphosphate</text>
        <dbReference type="Rhea" id="RHEA:13481"/>
        <dbReference type="Rhea" id="RHEA-COMP:9667"/>
        <dbReference type="Rhea" id="RHEA-COMP:9698"/>
        <dbReference type="ChEBI" id="CHEBI:30616"/>
        <dbReference type="ChEBI" id="CHEBI:33019"/>
        <dbReference type="ChEBI" id="CHEBI:57844"/>
        <dbReference type="ChEBI" id="CHEBI:78442"/>
        <dbReference type="ChEBI" id="CHEBI:78530"/>
        <dbReference type="ChEBI" id="CHEBI:456215"/>
        <dbReference type="EC" id="6.1.1.10"/>
    </reaction>
</comment>
<name>A0A0F0KUW1_9MICO</name>
<organism evidence="13 14">
    <name type="scientific">Microbacterium foliorum</name>
    <dbReference type="NCBI Taxonomy" id="104336"/>
    <lineage>
        <taxon>Bacteria</taxon>
        <taxon>Bacillati</taxon>
        <taxon>Actinomycetota</taxon>
        <taxon>Actinomycetes</taxon>
        <taxon>Micrococcales</taxon>
        <taxon>Microbacteriaceae</taxon>
        <taxon>Microbacterium</taxon>
    </lineage>
</organism>
<dbReference type="Pfam" id="PF09334">
    <property type="entry name" value="tRNA-synt_1g"/>
    <property type="match status" value="1"/>
</dbReference>
<dbReference type="AlphaFoldDB" id="A0A0F0KUW1"/>
<feature type="binding site" evidence="10">
    <location>
        <position position="149"/>
    </location>
    <ligand>
        <name>Zn(2+)</name>
        <dbReference type="ChEBI" id="CHEBI:29105"/>
    </ligand>
</feature>
<dbReference type="InterPro" id="IPR023457">
    <property type="entry name" value="Met-tRNA_synth_2"/>
</dbReference>
<dbReference type="FunFam" id="2.170.220.10:FF:000001">
    <property type="entry name" value="methionine--tRNA ligase, mitochondrial"/>
    <property type="match status" value="1"/>
</dbReference>
<dbReference type="InterPro" id="IPR001412">
    <property type="entry name" value="aa-tRNA-synth_I_CS"/>
</dbReference>
<dbReference type="SUPFAM" id="SSF52374">
    <property type="entry name" value="Nucleotidylyl transferase"/>
    <property type="match status" value="1"/>
</dbReference>
<dbReference type="InterPro" id="IPR033911">
    <property type="entry name" value="MetRS_core"/>
</dbReference>
<dbReference type="Gene3D" id="2.170.220.10">
    <property type="match status" value="1"/>
</dbReference>
<comment type="subcellular location">
    <subcellularLocation>
        <location evidence="2 10">Cytoplasm</location>
    </subcellularLocation>
</comment>
<dbReference type="PROSITE" id="PS00178">
    <property type="entry name" value="AA_TRNA_LIGASE_I"/>
    <property type="match status" value="1"/>
</dbReference>
<dbReference type="Gene3D" id="3.40.50.620">
    <property type="entry name" value="HUPs"/>
    <property type="match status" value="1"/>
</dbReference>
<comment type="cofactor">
    <cofactor evidence="10">
        <name>Zn(2+)</name>
        <dbReference type="ChEBI" id="CHEBI:29105"/>
    </cofactor>
    <text evidence="10">Binds 1 zinc ion per subunit.</text>
</comment>
<comment type="subunit">
    <text evidence="10">Monomer.</text>
</comment>
<dbReference type="EMBL" id="JYIU01000033">
    <property type="protein sequence ID" value="KJL24254.1"/>
    <property type="molecule type" value="Genomic_DNA"/>
</dbReference>
<gene>
    <name evidence="10 13" type="primary">metG</name>
    <name evidence="13" type="ORF">RN50_00834</name>
</gene>
<dbReference type="PRINTS" id="PR01041">
    <property type="entry name" value="TRNASYNTHMET"/>
</dbReference>
<dbReference type="InterPro" id="IPR014729">
    <property type="entry name" value="Rossmann-like_a/b/a_fold"/>
</dbReference>
<protein>
    <recommendedName>
        <fullName evidence="10">Methionine--tRNA ligase</fullName>
        <ecNumber evidence="10">6.1.1.10</ecNumber>
    </recommendedName>
    <alternativeName>
        <fullName evidence="10">Methionyl-tRNA synthetase</fullName>
        <shortName evidence="10">MetRS</shortName>
    </alternativeName>
</protein>
<dbReference type="CDD" id="cd00814">
    <property type="entry name" value="MetRS_core"/>
    <property type="match status" value="1"/>
</dbReference>
<keyword evidence="5 10" id="KW-0547">Nucleotide-binding</keyword>
<dbReference type="CDD" id="cd07957">
    <property type="entry name" value="Anticodon_Ia_Met"/>
    <property type="match status" value="1"/>
</dbReference>
<evidence type="ECO:0000256" key="6">
    <source>
        <dbReference type="ARBA" id="ARBA00022840"/>
    </source>
</evidence>
<evidence type="ECO:0000256" key="2">
    <source>
        <dbReference type="ARBA" id="ARBA00004496"/>
    </source>
</evidence>
<dbReference type="GO" id="GO:0006431">
    <property type="term" value="P:methionyl-tRNA aminoacylation"/>
    <property type="evidence" value="ECO:0007669"/>
    <property type="project" value="UniProtKB-UniRule"/>
</dbReference>
<dbReference type="GO" id="GO:0004825">
    <property type="term" value="F:methionine-tRNA ligase activity"/>
    <property type="evidence" value="ECO:0007669"/>
    <property type="project" value="UniProtKB-UniRule"/>
</dbReference>
<comment type="caution">
    <text evidence="10">Lacks conserved residue(s) required for the propagation of feature annotation.</text>
</comment>
<evidence type="ECO:0000256" key="1">
    <source>
        <dbReference type="ARBA" id="ARBA00003314"/>
    </source>
</evidence>
<evidence type="ECO:0000256" key="5">
    <source>
        <dbReference type="ARBA" id="ARBA00022741"/>
    </source>
</evidence>
<evidence type="ECO:0000256" key="8">
    <source>
        <dbReference type="ARBA" id="ARBA00023146"/>
    </source>
</evidence>
<dbReference type="InterPro" id="IPR015413">
    <property type="entry name" value="Methionyl/Leucyl_tRNA_Synth"/>
</dbReference>
<evidence type="ECO:0000256" key="10">
    <source>
        <dbReference type="HAMAP-Rule" id="MF_01228"/>
    </source>
</evidence>
<comment type="caution">
    <text evidence="13">The sequence shown here is derived from an EMBL/GenBank/DDBJ whole genome shotgun (WGS) entry which is preliminary data.</text>
</comment>
<dbReference type="GO" id="GO:0046872">
    <property type="term" value="F:metal ion binding"/>
    <property type="evidence" value="ECO:0007669"/>
    <property type="project" value="UniProtKB-KW"/>
</dbReference>